<keyword evidence="5" id="KW-0007">Acetylation</keyword>
<evidence type="ECO:0000256" key="9">
    <source>
        <dbReference type="ARBA" id="ARBA00052069"/>
    </source>
</evidence>
<evidence type="ECO:0000256" key="10">
    <source>
        <dbReference type="ARBA" id="ARBA00052828"/>
    </source>
</evidence>
<comment type="subunit">
    <text evidence="12">Monomer. Interacts with FAM72A.</text>
</comment>
<dbReference type="Pfam" id="PF03167">
    <property type="entry name" value="UDG"/>
    <property type="match status" value="1"/>
</dbReference>
<name>G1MDM9_AILME</name>
<keyword evidence="17" id="KW-1185">Reference proteome</keyword>
<comment type="catalytic activity">
    <reaction evidence="10">
        <text>a 2'-deoxyuridine in single-stranded DNA + H2O = a 2'-deoxyribose 5'-monophosphate in single-stranded DNA + uracil</text>
        <dbReference type="Rhea" id="RHEA:81459"/>
        <dbReference type="Rhea" id="RHEA-COMP:12847"/>
        <dbReference type="Rhea" id="RHEA-COMP:19684"/>
        <dbReference type="ChEBI" id="CHEBI:15377"/>
        <dbReference type="ChEBI" id="CHEBI:17568"/>
        <dbReference type="ChEBI" id="CHEBI:133902"/>
        <dbReference type="ChEBI" id="CHEBI:139095"/>
    </reaction>
    <physiologicalReaction direction="left-to-right" evidence="10">
        <dbReference type="Rhea" id="RHEA:81460"/>
    </physiologicalReaction>
</comment>
<dbReference type="NCBIfam" id="NF003592">
    <property type="entry name" value="PRK05254.1-5"/>
    <property type="match status" value="1"/>
</dbReference>
<evidence type="ECO:0000256" key="11">
    <source>
        <dbReference type="ARBA" id="ARBA00064140"/>
    </source>
</evidence>
<dbReference type="HAMAP" id="MF_00148">
    <property type="entry name" value="UDG"/>
    <property type="match status" value="1"/>
</dbReference>
<evidence type="ECO:0000256" key="13">
    <source>
        <dbReference type="PROSITE-ProRule" id="PRU10072"/>
    </source>
</evidence>
<dbReference type="SMART" id="SM00986">
    <property type="entry name" value="UDG"/>
    <property type="match status" value="1"/>
</dbReference>
<dbReference type="SMART" id="SM00987">
    <property type="entry name" value="UreE_C"/>
    <property type="match status" value="1"/>
</dbReference>
<reference evidence="16 17" key="1">
    <citation type="journal article" date="2010" name="Nature">
        <title>The sequence and de novo assembly of the giant panda genome.</title>
        <authorList>
            <person name="Li R."/>
            <person name="Fan W."/>
            <person name="Tian G."/>
            <person name="Zhu H."/>
            <person name="He L."/>
            <person name="Cai J."/>
            <person name="Huang Q."/>
            <person name="Cai Q."/>
            <person name="Li B."/>
            <person name="Bai Y."/>
            <person name="Zhang Z."/>
            <person name="Zhang Y."/>
            <person name="Wang W."/>
            <person name="Li J."/>
            <person name="Wei F."/>
            <person name="Li H."/>
            <person name="Jian M."/>
            <person name="Li J."/>
            <person name="Zhang Z."/>
            <person name="Nielsen R."/>
            <person name="Li D."/>
            <person name="Gu W."/>
            <person name="Yang Z."/>
            <person name="Xuan Z."/>
            <person name="Ryder O.A."/>
            <person name="Leung F.C."/>
            <person name="Zhou Y."/>
            <person name="Cao J."/>
            <person name="Sun X."/>
            <person name="Fu Y."/>
            <person name="Fang X."/>
            <person name="Guo X."/>
            <person name="Wang B."/>
            <person name="Hou R."/>
            <person name="Shen F."/>
            <person name="Mu B."/>
            <person name="Ni P."/>
            <person name="Lin R."/>
            <person name="Qian W."/>
            <person name="Wang G."/>
            <person name="Yu C."/>
            <person name="Nie W."/>
            <person name="Wang J."/>
            <person name="Wu Z."/>
            <person name="Liang H."/>
            <person name="Min J."/>
            <person name="Wu Q."/>
            <person name="Cheng S."/>
            <person name="Ruan J."/>
            <person name="Wang M."/>
            <person name="Shi Z."/>
            <person name="Wen M."/>
            <person name="Liu B."/>
            <person name="Ren X."/>
            <person name="Zheng H."/>
            <person name="Dong D."/>
            <person name="Cook K."/>
            <person name="Shan G."/>
            <person name="Zhang H."/>
            <person name="Kosiol C."/>
            <person name="Xie X."/>
            <person name="Lu Z."/>
            <person name="Zheng H."/>
            <person name="Li Y."/>
            <person name="Steiner C.C."/>
            <person name="Lam T.T."/>
            <person name="Lin S."/>
            <person name="Zhang Q."/>
            <person name="Li G."/>
            <person name="Tian J."/>
            <person name="Gong T."/>
            <person name="Liu H."/>
            <person name="Zhang D."/>
            <person name="Fang L."/>
            <person name="Ye C."/>
            <person name="Zhang J."/>
            <person name="Hu W."/>
            <person name="Xu A."/>
            <person name="Ren Y."/>
            <person name="Zhang G."/>
            <person name="Bruford M.W."/>
            <person name="Li Q."/>
            <person name="Ma L."/>
            <person name="Guo Y."/>
            <person name="An N."/>
            <person name="Hu Y."/>
            <person name="Zheng Y."/>
            <person name="Shi Y."/>
            <person name="Li Z."/>
            <person name="Liu Q."/>
            <person name="Chen Y."/>
            <person name="Zhao J."/>
            <person name="Qu N."/>
            <person name="Zhao S."/>
            <person name="Tian F."/>
            <person name="Wang X."/>
            <person name="Wang H."/>
            <person name="Xu L."/>
            <person name="Liu X."/>
            <person name="Vinar T."/>
            <person name="Wang Y."/>
            <person name="Lam T.W."/>
            <person name="Yiu S.M."/>
            <person name="Liu S."/>
            <person name="Zhang H."/>
            <person name="Li D."/>
            <person name="Huang Y."/>
            <person name="Wang X."/>
            <person name="Yang G."/>
            <person name="Jiang Z."/>
            <person name="Wang J."/>
            <person name="Qin N."/>
            <person name="Li L."/>
            <person name="Li J."/>
            <person name="Bolund L."/>
            <person name="Kristiansen K."/>
            <person name="Wong G.K."/>
            <person name="Olson M."/>
            <person name="Zhang X."/>
            <person name="Li S."/>
            <person name="Yang H."/>
            <person name="Wang J."/>
            <person name="Wang J."/>
        </authorList>
    </citation>
    <scope>NUCLEOTIDE SEQUENCE [LARGE SCALE GENOMIC DNA]</scope>
</reference>
<dbReference type="Gene3D" id="3.40.470.10">
    <property type="entry name" value="Uracil-DNA glycosylase-like domain"/>
    <property type="match status" value="1"/>
</dbReference>
<comment type="function">
    <text evidence="12">Excises uracil residues from the DNA which can arise as a result of misincorporation of dUMP residues by DNA polymerase or due to deamination of cytosine.</text>
</comment>
<evidence type="ECO:0000313" key="16">
    <source>
        <dbReference type="Ensembl" id="ENSAMEP00000017457.2"/>
    </source>
</evidence>
<comment type="similarity">
    <text evidence="1 12">Belongs to the uracil-DNA glycosylase (UDG) superfamily. UNG family.</text>
</comment>
<dbReference type="FunFam" id="3.40.470.10:FF:000004">
    <property type="entry name" value="Uracil-DNA glycosylase"/>
    <property type="match status" value="1"/>
</dbReference>
<comment type="subcellular location">
    <subcellularLocation>
        <location evidence="12">Mitochondrion</location>
    </subcellularLocation>
    <subcellularLocation>
        <location evidence="12">Nucleus</location>
    </subcellularLocation>
</comment>
<evidence type="ECO:0000256" key="12">
    <source>
        <dbReference type="HAMAP-Rule" id="MF_03166"/>
    </source>
</evidence>
<keyword evidence="2" id="KW-0597">Phosphoprotein</keyword>
<protein>
    <recommendedName>
        <fullName evidence="12">Uracil-DNA glycosylase</fullName>
        <shortName evidence="12">UDG</shortName>
        <ecNumber evidence="12">3.2.2.27</ecNumber>
    </recommendedName>
</protein>
<dbReference type="InterPro" id="IPR036895">
    <property type="entry name" value="Uracil-DNA_glycosylase-like_sf"/>
</dbReference>
<dbReference type="GO" id="GO:0003684">
    <property type="term" value="F:damaged DNA binding"/>
    <property type="evidence" value="ECO:0007669"/>
    <property type="project" value="Ensembl"/>
</dbReference>
<gene>
    <name evidence="12 16" type="primary">UNG</name>
    <name evidence="12" type="synonym">UNG1</name>
</gene>
<dbReference type="Ensembl" id="ENSAMET00000018169.2">
    <property type="protein sequence ID" value="ENSAMEP00000017457.2"/>
    <property type="gene ID" value="ENSAMEG00000016525.2"/>
</dbReference>
<evidence type="ECO:0000256" key="7">
    <source>
        <dbReference type="ARBA" id="ARBA00023204"/>
    </source>
</evidence>
<keyword evidence="6 12" id="KW-0496">Mitochondrion</keyword>
<dbReference type="HOGENOM" id="CLU_032162_2_1_1"/>
<evidence type="ECO:0000256" key="14">
    <source>
        <dbReference type="SAM" id="MobiDB-lite"/>
    </source>
</evidence>
<comment type="subunit">
    <text evidence="11">Interacts with RPA2 subunit of the RPA trimer; this interaction mediates UNG2 recruitment to RPA-coated single-stranded DNA at stalled replication forks. Interacts with PCNA; this interaction mediates UNG2 recruitment to S-phase replication foci. Interacts (via N-terminus) with FAM72A.</text>
</comment>
<dbReference type="InterPro" id="IPR002043">
    <property type="entry name" value="UDG_fam1"/>
</dbReference>
<dbReference type="GO" id="GO:0005739">
    <property type="term" value="C:mitochondrion"/>
    <property type="evidence" value="ECO:0007669"/>
    <property type="project" value="UniProtKB-SubCell"/>
</dbReference>
<keyword evidence="8 12" id="KW-0539">Nucleus</keyword>
<evidence type="ECO:0000256" key="6">
    <source>
        <dbReference type="ARBA" id="ARBA00023128"/>
    </source>
</evidence>
<feature type="compositionally biased region" description="Basic and acidic residues" evidence="14">
    <location>
        <begin position="144"/>
        <end position="156"/>
    </location>
</feature>
<evidence type="ECO:0000256" key="3">
    <source>
        <dbReference type="ARBA" id="ARBA00022763"/>
    </source>
</evidence>
<reference evidence="16" key="2">
    <citation type="submission" date="2025-08" db="UniProtKB">
        <authorList>
            <consortium name="Ensembl"/>
        </authorList>
    </citation>
    <scope>IDENTIFICATION</scope>
</reference>
<accession>G1MDM9</accession>
<proteinExistence type="inferred from homology"/>
<comment type="catalytic activity">
    <reaction evidence="9">
        <text>a 2'-deoxyuridine in double-stranded DNA + H2O = a 2'-deoxyribose 5'-monophosphate in double-stranded DNA + uracil</text>
        <dbReference type="Rhea" id="RHEA:81455"/>
        <dbReference type="Rhea" id="RHEA-COMP:14231"/>
        <dbReference type="Rhea" id="RHEA-COMP:17071"/>
        <dbReference type="ChEBI" id="CHEBI:15377"/>
        <dbReference type="ChEBI" id="CHEBI:17568"/>
        <dbReference type="ChEBI" id="CHEBI:133902"/>
        <dbReference type="ChEBI" id="CHEBI:139095"/>
    </reaction>
    <physiologicalReaction direction="left-to-right" evidence="9">
        <dbReference type="Rhea" id="RHEA:81456"/>
    </physiologicalReaction>
</comment>
<dbReference type="NCBIfam" id="NF003588">
    <property type="entry name" value="PRK05254.1-1"/>
    <property type="match status" value="1"/>
</dbReference>
<dbReference type="PANTHER" id="PTHR11264:SF0">
    <property type="entry name" value="URACIL-DNA GLYCOSYLASE"/>
    <property type="match status" value="1"/>
</dbReference>
<dbReference type="GO" id="GO:0045190">
    <property type="term" value="P:isotype switching"/>
    <property type="evidence" value="ECO:0007669"/>
    <property type="project" value="Ensembl"/>
</dbReference>
<feature type="domain" description="Uracil-DNA glycosylase-like" evidence="15">
    <location>
        <begin position="263"/>
        <end position="424"/>
    </location>
</feature>
<dbReference type="eggNOG" id="KOG2994">
    <property type="taxonomic scope" value="Eukaryota"/>
</dbReference>
<keyword evidence="7 12" id="KW-0234">DNA repair</keyword>
<dbReference type="GO" id="GO:0005654">
    <property type="term" value="C:nucleoplasm"/>
    <property type="evidence" value="ECO:0007669"/>
    <property type="project" value="Ensembl"/>
</dbReference>
<dbReference type="SUPFAM" id="SSF52141">
    <property type="entry name" value="Uracil-DNA glycosylase-like"/>
    <property type="match status" value="1"/>
</dbReference>
<evidence type="ECO:0000313" key="17">
    <source>
        <dbReference type="Proteomes" id="UP000008912"/>
    </source>
</evidence>
<feature type="region of interest" description="Disordered" evidence="14">
    <location>
        <begin position="1"/>
        <end position="60"/>
    </location>
</feature>
<dbReference type="NCBIfam" id="NF003589">
    <property type="entry name" value="PRK05254.1-2"/>
    <property type="match status" value="1"/>
</dbReference>
<dbReference type="GO" id="GO:0043024">
    <property type="term" value="F:ribosomal small subunit binding"/>
    <property type="evidence" value="ECO:0007669"/>
    <property type="project" value="Ensembl"/>
</dbReference>
<evidence type="ECO:0000256" key="5">
    <source>
        <dbReference type="ARBA" id="ARBA00022990"/>
    </source>
</evidence>
<comment type="catalytic activity">
    <reaction evidence="12">
        <text>Hydrolyzes single-stranded DNA or mismatched double-stranded DNA and polynucleotides, releasing free uracil.</text>
        <dbReference type="EC" id="3.2.2.27"/>
    </reaction>
</comment>
<dbReference type="GeneTree" id="ENSGT00390000003405"/>
<dbReference type="GO" id="GO:0097510">
    <property type="term" value="P:base-excision repair, AP site formation via deaminated base removal"/>
    <property type="evidence" value="ECO:0007669"/>
    <property type="project" value="Ensembl"/>
</dbReference>
<dbReference type="STRING" id="9646.ENSAMEP00000017457"/>
<dbReference type="GO" id="GO:0016446">
    <property type="term" value="P:somatic hypermutation of immunoglobulin genes"/>
    <property type="evidence" value="ECO:0007669"/>
    <property type="project" value="Ensembl"/>
</dbReference>
<keyword evidence="4 12" id="KW-0378">Hydrolase</keyword>
<evidence type="ECO:0000256" key="8">
    <source>
        <dbReference type="ARBA" id="ARBA00023242"/>
    </source>
</evidence>
<evidence type="ECO:0000259" key="15">
    <source>
        <dbReference type="SMART" id="SM00986"/>
    </source>
</evidence>
<organism evidence="16 17">
    <name type="scientific">Ailuropoda melanoleuca</name>
    <name type="common">Giant panda</name>
    <dbReference type="NCBI Taxonomy" id="9646"/>
    <lineage>
        <taxon>Eukaryota</taxon>
        <taxon>Metazoa</taxon>
        <taxon>Chordata</taxon>
        <taxon>Craniata</taxon>
        <taxon>Vertebrata</taxon>
        <taxon>Euteleostomi</taxon>
        <taxon>Mammalia</taxon>
        <taxon>Eutheria</taxon>
        <taxon>Laurasiatheria</taxon>
        <taxon>Carnivora</taxon>
        <taxon>Caniformia</taxon>
        <taxon>Ursidae</taxon>
        <taxon>Ailuropoda</taxon>
    </lineage>
</organism>
<evidence type="ECO:0000256" key="2">
    <source>
        <dbReference type="ARBA" id="ARBA00022553"/>
    </source>
</evidence>
<dbReference type="InParanoid" id="G1MDM9"/>
<dbReference type="EC" id="3.2.2.27" evidence="12"/>
<keyword evidence="3 12" id="KW-0227">DNA damage</keyword>
<evidence type="ECO:0000256" key="1">
    <source>
        <dbReference type="ARBA" id="ARBA00008184"/>
    </source>
</evidence>
<dbReference type="AlphaFoldDB" id="G1MDM9"/>
<dbReference type="PANTHER" id="PTHR11264">
    <property type="entry name" value="URACIL-DNA GLYCOSYLASE"/>
    <property type="match status" value="1"/>
</dbReference>
<reference evidence="16" key="3">
    <citation type="submission" date="2025-09" db="UniProtKB">
        <authorList>
            <consortium name="Ensembl"/>
        </authorList>
    </citation>
    <scope>IDENTIFICATION</scope>
</reference>
<sequence>MAEYNELKSKHPSQNTQDPAYPLRLPSPTPSHGRRAPAPPAHAHLTADSPPRTHPPGSEHARAVWRQFRTAAAGAYHGFSGRRASALLGSGMIGQKTLYSFFSPCPAGKRRARSPEPAHPGTGVAAVAEESGNAAVRSGGDRAPGTRDGEEGDGPRSAEGLQGRASDLASPPKKARAVQEDPGTPPSSPLSPEQLVRIQRNKAAALLRLAARNVPVGFGESWKKPLSAEFGKPYFIKLMGFVAEERKHHTVYPPPHQVFTWTQMCDIRQVKVVILGQDPYHGPNQAHGLCFSVQRPVPPPPSLENIYKELSTDIDGFVHPGHGDLSGWAKQGVLLLNAVLTVRAHQANSHKERGWEQFTDAVVSWLNQNSSGLVFLLWGSYAQKKGSAIDRKRHHVLQTAHPSPLSVYRGFFGCRHFSKTNELLRKSGKEPINWKDL</sequence>
<dbReference type="PROSITE" id="PS00130">
    <property type="entry name" value="U_DNA_GLYCOSYLASE"/>
    <property type="match status" value="1"/>
</dbReference>
<dbReference type="NCBIfam" id="TIGR00628">
    <property type="entry name" value="ung"/>
    <property type="match status" value="1"/>
</dbReference>
<dbReference type="InterPro" id="IPR018085">
    <property type="entry name" value="Ura-DNA_Glyclase_AS"/>
</dbReference>
<dbReference type="GO" id="GO:0004844">
    <property type="term" value="F:uracil DNA N-glycosylase activity"/>
    <property type="evidence" value="ECO:0007669"/>
    <property type="project" value="UniProtKB-UniRule"/>
</dbReference>
<evidence type="ECO:0000256" key="4">
    <source>
        <dbReference type="ARBA" id="ARBA00022801"/>
    </source>
</evidence>
<feature type="active site" description="Proton acceptor" evidence="12 13">
    <location>
        <position position="278"/>
    </location>
</feature>
<dbReference type="NCBIfam" id="NF003591">
    <property type="entry name" value="PRK05254.1-4"/>
    <property type="match status" value="1"/>
</dbReference>
<dbReference type="InterPro" id="IPR005122">
    <property type="entry name" value="Uracil-DNA_glycosylase-like"/>
</dbReference>
<feature type="region of interest" description="Disordered" evidence="14">
    <location>
        <begin position="106"/>
        <end position="193"/>
    </location>
</feature>
<dbReference type="CDD" id="cd10027">
    <property type="entry name" value="UDG-F1-like"/>
    <property type="match status" value="1"/>
</dbReference>
<dbReference type="Proteomes" id="UP000008912">
    <property type="component" value="Unassembled WGS sequence"/>
</dbReference>